<evidence type="ECO:0000313" key="3">
    <source>
        <dbReference type="Proteomes" id="UP000239872"/>
    </source>
</evidence>
<organism evidence="2 3">
    <name type="scientific">Flavipsychrobacter stenotrophus</name>
    <dbReference type="NCBI Taxonomy" id="2077091"/>
    <lineage>
        <taxon>Bacteria</taxon>
        <taxon>Pseudomonadati</taxon>
        <taxon>Bacteroidota</taxon>
        <taxon>Chitinophagia</taxon>
        <taxon>Chitinophagales</taxon>
        <taxon>Chitinophagaceae</taxon>
        <taxon>Flavipsychrobacter</taxon>
    </lineage>
</organism>
<dbReference type="Proteomes" id="UP000239872">
    <property type="component" value="Unassembled WGS sequence"/>
</dbReference>
<dbReference type="NCBIfam" id="TIGR03519">
    <property type="entry name" value="T9SS_PorP_fam"/>
    <property type="match status" value="1"/>
</dbReference>
<dbReference type="EMBL" id="PPSL01000003">
    <property type="protein sequence ID" value="PQJ10391.1"/>
    <property type="molecule type" value="Genomic_DNA"/>
</dbReference>
<name>A0A2S7SUU6_9BACT</name>
<evidence type="ECO:0000256" key="1">
    <source>
        <dbReference type="SAM" id="SignalP"/>
    </source>
</evidence>
<keyword evidence="1" id="KW-0732">Signal</keyword>
<accession>A0A2S7SUU6</accession>
<comment type="caution">
    <text evidence="2">The sequence shown here is derived from an EMBL/GenBank/DDBJ whole genome shotgun (WGS) entry which is preliminary data.</text>
</comment>
<feature type="chain" id="PRO_5015473448" description="Type IX secretion system membrane protein PorP/SprF" evidence="1">
    <location>
        <begin position="27"/>
        <end position="349"/>
    </location>
</feature>
<protein>
    <recommendedName>
        <fullName evidence="4">Type IX secretion system membrane protein PorP/SprF</fullName>
    </recommendedName>
</protein>
<reference evidence="2 3" key="1">
    <citation type="submission" date="2018-01" db="EMBL/GenBank/DDBJ databases">
        <title>A novel member of the phylum Bacteroidetes isolated from glacier ice.</title>
        <authorList>
            <person name="Liu Q."/>
            <person name="Xin Y.-H."/>
        </authorList>
    </citation>
    <scope>NUCLEOTIDE SEQUENCE [LARGE SCALE GENOMIC DNA]</scope>
    <source>
        <strain evidence="2 3">RB1R16</strain>
    </source>
</reference>
<proteinExistence type="predicted"/>
<dbReference type="Pfam" id="PF11751">
    <property type="entry name" value="PorP_SprF"/>
    <property type="match status" value="1"/>
</dbReference>
<feature type="signal peptide" evidence="1">
    <location>
        <begin position="1"/>
        <end position="26"/>
    </location>
</feature>
<sequence>MCAMITRIKKALLIAGIALCPSLVMAQADVHFSQFYETSILRNPSLVGIFSNDFKLGAYYRNQWSSISNPFITMSAYGEARVPIGHFSNDYLSFGLLGYSDKAGSLQQTITSVYPAINFSKSLNSEKNRYLSVGFTAGYTQHSFDKSNATTNAQYQGGHYDPNNPTFENFTNNKMTMWDIGAGINYNTSSGDNNEVTYILGLSGYHLTQPSFSYFETPGVTHNMRWNVNGAIGFSVRDNMSVQLHTNFALQGTYMESVTGALFTVSEKGGGERPEYALTAGCFYRLFDAVIPVVKLKYKRTAVAMSYDVNTSTLKQASKLQGGYEITFSITGDFINKTGILKKTVCPKF</sequence>
<evidence type="ECO:0000313" key="2">
    <source>
        <dbReference type="EMBL" id="PQJ10391.1"/>
    </source>
</evidence>
<evidence type="ECO:0008006" key="4">
    <source>
        <dbReference type="Google" id="ProtNLM"/>
    </source>
</evidence>
<dbReference type="AlphaFoldDB" id="A0A2S7SUU6"/>
<keyword evidence="3" id="KW-1185">Reference proteome</keyword>
<gene>
    <name evidence="2" type="ORF">CJD36_010460</name>
</gene>
<dbReference type="InterPro" id="IPR019861">
    <property type="entry name" value="PorP/SprF_Bacteroidetes"/>
</dbReference>